<dbReference type="RefSeq" id="WP_073241940.1">
    <property type="nucleotide sequence ID" value="NZ_FQZX01000001.1"/>
</dbReference>
<name>A0A1M6LAP7_9FLAO</name>
<feature type="transmembrane region" description="Helical" evidence="1">
    <location>
        <begin position="5"/>
        <end position="25"/>
    </location>
</feature>
<feature type="transmembrane region" description="Helical" evidence="1">
    <location>
        <begin position="160"/>
        <end position="177"/>
    </location>
</feature>
<keyword evidence="1" id="KW-0472">Membrane</keyword>
<organism evidence="2 3">
    <name type="scientific">Maribacter aquivivus</name>
    <dbReference type="NCBI Taxonomy" id="228958"/>
    <lineage>
        <taxon>Bacteria</taxon>
        <taxon>Pseudomonadati</taxon>
        <taxon>Bacteroidota</taxon>
        <taxon>Flavobacteriia</taxon>
        <taxon>Flavobacteriales</taxon>
        <taxon>Flavobacteriaceae</taxon>
        <taxon>Maribacter</taxon>
    </lineage>
</organism>
<evidence type="ECO:0000313" key="2">
    <source>
        <dbReference type="EMBL" id="SHJ68234.1"/>
    </source>
</evidence>
<feature type="transmembrane region" description="Helical" evidence="1">
    <location>
        <begin position="97"/>
        <end position="118"/>
    </location>
</feature>
<proteinExistence type="predicted"/>
<feature type="transmembrane region" description="Helical" evidence="1">
    <location>
        <begin position="67"/>
        <end position="85"/>
    </location>
</feature>
<evidence type="ECO:0000313" key="3">
    <source>
        <dbReference type="Proteomes" id="UP000184314"/>
    </source>
</evidence>
<dbReference type="EMBL" id="FQZX01000001">
    <property type="protein sequence ID" value="SHJ68234.1"/>
    <property type="molecule type" value="Genomic_DNA"/>
</dbReference>
<keyword evidence="1" id="KW-0812">Transmembrane</keyword>
<evidence type="ECO:0000256" key="1">
    <source>
        <dbReference type="SAM" id="Phobius"/>
    </source>
</evidence>
<dbReference type="AlphaFoldDB" id="A0A1M6LAP7"/>
<dbReference type="Proteomes" id="UP000184314">
    <property type="component" value="Unassembled WGS sequence"/>
</dbReference>
<protein>
    <submittedName>
        <fullName evidence="2">Uncharacterized protein</fullName>
    </submittedName>
</protein>
<keyword evidence="3" id="KW-1185">Reference proteome</keyword>
<keyword evidence="1" id="KW-1133">Transmembrane helix</keyword>
<dbReference type="STRING" id="228958.SAMN04488007_1090"/>
<reference evidence="3" key="1">
    <citation type="submission" date="2016-11" db="EMBL/GenBank/DDBJ databases">
        <authorList>
            <person name="Varghese N."/>
            <person name="Submissions S."/>
        </authorList>
    </citation>
    <scope>NUCLEOTIDE SEQUENCE [LARGE SCALE GENOMIC DNA]</scope>
    <source>
        <strain evidence="3">DSM 16478</strain>
    </source>
</reference>
<dbReference type="OrthoDB" id="678065at2"/>
<sequence length="188" mass="21773">MIKKIIYLFLFIVSTIVISGLYGIIHNQITYTISSEYFTLFKFIQHHLPEYFTQPARLGAGIVGWNSTWWMGLIIGIILGTVWIWNDILTIKDRFKALGTVCIIAITFGIIGYFISYIQWQPERYYEVINFPSYGEIIDNSLQKMNNPYAFLRAGTVHNFSYLGGIIGLLIGFFQLWKKYSSNLKLIN</sequence>
<gene>
    <name evidence="2" type="ORF">SAMN04488007_1090</name>
</gene>
<accession>A0A1M6LAP7</accession>